<evidence type="ECO:0000313" key="1">
    <source>
        <dbReference type="EMBL" id="BBY22765.1"/>
    </source>
</evidence>
<protein>
    <submittedName>
        <fullName evidence="1">Uncharacterized protein</fullName>
    </submittedName>
</protein>
<dbReference type="KEGG" id="msto:MSTO_29700"/>
<organism evidence="1 2">
    <name type="scientific">Mycobacterium stomatepiae</name>
    <dbReference type="NCBI Taxonomy" id="470076"/>
    <lineage>
        <taxon>Bacteria</taxon>
        <taxon>Bacillati</taxon>
        <taxon>Actinomycetota</taxon>
        <taxon>Actinomycetes</taxon>
        <taxon>Mycobacteriales</taxon>
        <taxon>Mycobacteriaceae</taxon>
        <taxon>Mycobacterium</taxon>
        <taxon>Mycobacterium simiae complex</taxon>
    </lineage>
</organism>
<keyword evidence="2" id="KW-1185">Reference proteome</keyword>
<dbReference type="AlphaFoldDB" id="A0A7I7Q8Y0"/>
<evidence type="ECO:0000313" key="2">
    <source>
        <dbReference type="Proteomes" id="UP000467130"/>
    </source>
</evidence>
<reference evidence="1 2" key="1">
    <citation type="journal article" date="2019" name="Emerg. Microbes Infect.">
        <title>Comprehensive subspecies identification of 175 nontuberculous mycobacteria species based on 7547 genomic profiles.</title>
        <authorList>
            <person name="Matsumoto Y."/>
            <person name="Kinjo T."/>
            <person name="Motooka D."/>
            <person name="Nabeya D."/>
            <person name="Jung N."/>
            <person name="Uechi K."/>
            <person name="Horii T."/>
            <person name="Iida T."/>
            <person name="Fujita J."/>
            <person name="Nakamura S."/>
        </authorList>
    </citation>
    <scope>NUCLEOTIDE SEQUENCE [LARGE SCALE GENOMIC DNA]</scope>
    <source>
        <strain evidence="1 2">JCM 17783</strain>
    </source>
</reference>
<sequence>MATYIALPVTDNDVFNIVRAIQQRNPWLGGAAVEGSADSHEVLFLLRCGLNETLRSWVMNVYSSSPSTRGWLYGALKALPDIIIHAATGLFAVAVRRVFQPTDTRCVFPYGVDALIPALAAHCRLPC</sequence>
<dbReference type="EMBL" id="AP022587">
    <property type="protein sequence ID" value="BBY22765.1"/>
    <property type="molecule type" value="Genomic_DNA"/>
</dbReference>
<dbReference type="Proteomes" id="UP000467130">
    <property type="component" value="Chromosome"/>
</dbReference>
<accession>A0A7I7Q8Y0</accession>
<dbReference type="RefSeq" id="WP_163790674.1">
    <property type="nucleotide sequence ID" value="NZ_AP022587.1"/>
</dbReference>
<gene>
    <name evidence="1" type="ORF">MSTO_29700</name>
</gene>
<name>A0A7I7Q8Y0_9MYCO</name>
<proteinExistence type="predicted"/>